<reference evidence="1 2" key="1">
    <citation type="submission" date="2011-09" db="EMBL/GenBank/DDBJ databases">
        <authorList>
            <person name="Pope W.H."/>
            <person name="Pedulla M.L."/>
            <person name="Ford M.E."/>
            <person name="Peebles C.L."/>
            <person name="Hatfull G.H."/>
            <person name="Hendrix R.W."/>
        </authorList>
    </citation>
    <scope>NUCLEOTIDE SEQUENCE [LARGE SCALE GENOMIC DNA]</scope>
    <source>
        <strain evidence="1">G</strain>
    </source>
</reference>
<evidence type="ECO:0000313" key="2">
    <source>
        <dbReference type="Proteomes" id="UP000009273"/>
    </source>
</evidence>
<dbReference type="KEGG" id="vg:18563786"/>
<dbReference type="EMBL" id="JN638751">
    <property type="protein sequence ID" value="AEO93943.1"/>
    <property type="molecule type" value="Genomic_DNA"/>
</dbReference>
<proteinExistence type="predicted"/>
<sequence>MELILAAALLVILIMLIQTVKRKNLKEKRLNEQ</sequence>
<dbReference type="RefSeq" id="YP_009015867.1">
    <property type="nucleotide sequence ID" value="NC_023719.1"/>
</dbReference>
<name>G3MAV5_9CAUD</name>
<evidence type="ECO:0000313" key="1">
    <source>
        <dbReference type="EMBL" id="AEO93943.1"/>
    </source>
</evidence>
<organism evidence="1 2">
    <name type="scientific">Bacillus phage G</name>
    <dbReference type="NCBI Taxonomy" id="2884420"/>
    <lineage>
        <taxon>Viruses</taxon>
        <taxon>Duplodnaviria</taxon>
        <taxon>Heunggongvirae</taxon>
        <taxon>Uroviricota</taxon>
        <taxon>Caudoviricetes</taxon>
        <taxon>Donellivirus</taxon>
        <taxon>Donellivirus gee</taxon>
    </lineage>
</organism>
<dbReference type="GeneID" id="18563786"/>
<keyword evidence="2" id="KW-1185">Reference proteome</keyword>
<gene>
    <name evidence="1" type="primary">575</name>
    <name evidence="1" type="ORF">G_575</name>
</gene>
<dbReference type="Proteomes" id="UP000009273">
    <property type="component" value="Segment"/>
</dbReference>
<accession>G3MAV5</accession>
<protein>
    <submittedName>
        <fullName evidence="1">Gp575</fullName>
    </submittedName>
</protein>